<dbReference type="Proteomes" id="UP000189701">
    <property type="component" value="Unplaced"/>
</dbReference>
<dbReference type="AlphaFoldDB" id="A0A1U7VQA5"/>
<dbReference type="STRING" id="4096.A0A1U7VQA5"/>
<dbReference type="OrthoDB" id="1305614at2759"/>
<dbReference type="RefSeq" id="XP_009764080.1">
    <property type="nucleotide sequence ID" value="XM_009765778.1"/>
</dbReference>
<keyword evidence="1" id="KW-1185">Reference proteome</keyword>
<proteinExistence type="predicted"/>
<accession>A0A1U7VQA5</accession>
<dbReference type="Gene3D" id="3.60.10.10">
    <property type="entry name" value="Endonuclease/exonuclease/phosphatase"/>
    <property type="match status" value="1"/>
</dbReference>
<reference evidence="1" key="1">
    <citation type="journal article" date="2013" name="Genome Biol.">
        <title>Reference genomes and transcriptomes of Nicotiana sylvestris and Nicotiana tomentosiformis.</title>
        <authorList>
            <person name="Sierro N."/>
            <person name="Battey J.N."/>
            <person name="Ouadi S."/>
            <person name="Bovet L."/>
            <person name="Goepfert S."/>
            <person name="Bakaher N."/>
            <person name="Peitsch M.C."/>
            <person name="Ivanov N.V."/>
        </authorList>
    </citation>
    <scope>NUCLEOTIDE SEQUENCE [LARGE SCALE GENOMIC DNA]</scope>
</reference>
<dbReference type="PANTHER" id="PTHR33710:SF64">
    <property type="entry name" value="ENDONUCLEASE_EXONUCLEASE_PHOSPHATASE DOMAIN-CONTAINING PROTEIN"/>
    <property type="match status" value="1"/>
</dbReference>
<evidence type="ECO:0000313" key="1">
    <source>
        <dbReference type="Proteomes" id="UP000189701"/>
    </source>
</evidence>
<dbReference type="PANTHER" id="PTHR33710">
    <property type="entry name" value="BNAC02G09200D PROTEIN"/>
    <property type="match status" value="1"/>
</dbReference>
<reference evidence="2" key="2">
    <citation type="submission" date="2025-08" db="UniProtKB">
        <authorList>
            <consortium name="RefSeq"/>
        </authorList>
    </citation>
    <scope>IDENTIFICATION</scope>
    <source>
        <tissue evidence="2">Leaf</tissue>
    </source>
</reference>
<dbReference type="InterPro" id="IPR036691">
    <property type="entry name" value="Endo/exonu/phosph_ase_sf"/>
</dbReference>
<dbReference type="SUPFAM" id="SSF56219">
    <property type="entry name" value="DNase I-like"/>
    <property type="match status" value="1"/>
</dbReference>
<gene>
    <name evidence="2" type="primary">LOC104215855</name>
</gene>
<sequence>MNDPNKRAIIKVGVREWGANLVCFQETKIEVVSDVIVRSVWRGSWVKYDWVSAAESAEGILLMWDDRSLEVKEIKKGVFSLATLVKDRVSGVEWGFGGVYGPVGEGSKVFFWEELANMMGEWDIPWVLGGNFNTIKFLKEKLGCSLISRAMEDLSDFINDHFLIDLPLSGERFTWVRAEDSNSRSRLDRFLISPSWDEPVPNVLQIPLPRLTSDHLPILLDGCRGRGVCGTFRFENMWLKVPGFGDKVKEWWTSYGVSGTPSFRLSQKLKLLKEDIIRWNKEVFGRLEVKMRELMHELGELERGEGARELDESEKERLGGVKKEIVELVIAQETSWRQKLRTI</sequence>
<organism evidence="1 2">
    <name type="scientific">Nicotiana sylvestris</name>
    <name type="common">Wood tobacco</name>
    <name type="synonym">South American tobacco</name>
    <dbReference type="NCBI Taxonomy" id="4096"/>
    <lineage>
        <taxon>Eukaryota</taxon>
        <taxon>Viridiplantae</taxon>
        <taxon>Streptophyta</taxon>
        <taxon>Embryophyta</taxon>
        <taxon>Tracheophyta</taxon>
        <taxon>Spermatophyta</taxon>
        <taxon>Magnoliopsida</taxon>
        <taxon>eudicotyledons</taxon>
        <taxon>Gunneridae</taxon>
        <taxon>Pentapetalae</taxon>
        <taxon>asterids</taxon>
        <taxon>lamiids</taxon>
        <taxon>Solanales</taxon>
        <taxon>Solanaceae</taxon>
        <taxon>Nicotianoideae</taxon>
        <taxon>Nicotianeae</taxon>
        <taxon>Nicotiana</taxon>
    </lineage>
</organism>
<protein>
    <submittedName>
        <fullName evidence="2">Uncharacterized protein LOC104215855</fullName>
    </submittedName>
</protein>
<evidence type="ECO:0000313" key="2">
    <source>
        <dbReference type="RefSeq" id="XP_009764080.1"/>
    </source>
</evidence>
<dbReference type="eggNOG" id="KOG1075">
    <property type="taxonomic scope" value="Eukaryota"/>
</dbReference>
<name>A0A1U7VQA5_NICSY</name>